<dbReference type="GO" id="GO:0005829">
    <property type="term" value="C:cytosol"/>
    <property type="evidence" value="ECO:0007669"/>
    <property type="project" value="TreeGrafter"/>
</dbReference>
<evidence type="ECO:0000259" key="7">
    <source>
        <dbReference type="PROSITE" id="PS51194"/>
    </source>
</evidence>
<evidence type="ECO:0000313" key="9">
    <source>
        <dbReference type="EMBL" id="VAW01027.1"/>
    </source>
</evidence>
<dbReference type="GO" id="GO:0005524">
    <property type="term" value="F:ATP binding"/>
    <property type="evidence" value="ECO:0007669"/>
    <property type="project" value="UniProtKB-KW"/>
</dbReference>
<feature type="domain" description="Helicase ATP-binding" evidence="6">
    <location>
        <begin position="33"/>
        <end position="208"/>
    </location>
</feature>
<dbReference type="InterPro" id="IPR011545">
    <property type="entry name" value="DEAD/DEAH_box_helicase_dom"/>
</dbReference>
<keyword evidence="2" id="KW-0378">Hydrolase</keyword>
<dbReference type="InterPro" id="IPR027417">
    <property type="entry name" value="P-loop_NTPase"/>
</dbReference>
<dbReference type="PROSITE" id="PS51194">
    <property type="entry name" value="HELICASE_CTER"/>
    <property type="match status" value="1"/>
</dbReference>
<dbReference type="AlphaFoldDB" id="A0A3B0SJA2"/>
<keyword evidence="3 9" id="KW-0347">Helicase</keyword>
<dbReference type="InterPro" id="IPR050079">
    <property type="entry name" value="DEAD_box_RNA_helicase"/>
</dbReference>
<dbReference type="PROSITE" id="PS51195">
    <property type="entry name" value="Q_MOTIF"/>
    <property type="match status" value="1"/>
</dbReference>
<feature type="compositionally biased region" description="Basic residues" evidence="5">
    <location>
        <begin position="396"/>
        <end position="407"/>
    </location>
</feature>
<sequence length="428" mass="46663">MTQFSELALAEPILRAVADEGYTAPTPIQAKVIPQMLDGRDIIGIAQTGTGKTAAFVLPLLHQHLQLHGRPGHKSCHALILAPTRELAAQIAQNIENYGKHIQHSVTVVVGGVRPGPQIKALSQGVDIVVATPGRLEDHISTGKFRLDKTTTVILDEADQMLDLGFMPAIRRILSKLPKQRQTLLLSATMPKQIRALAGDFLNQPVEISVAPQSRPIERIQQTVYFAEKPAKRDLLTTLLSAPDVRRAIVFTRTKHGANKVVQNLEKAGIAAAAIHGNKSQNQRQKTLAAFKSAQLNVLVATDIAARGIDIDDISHVINYEIPNIAETYVHRIGRTARAGKGGVAISLCDGSERKFLRGIEKLIGTNIPKENTPQNTGPIIDAPIAKNTAPVHQPPARKKRRPRPKAKPATANHTNKPTKSRPNRKRR</sequence>
<dbReference type="EMBL" id="UOEE01000309">
    <property type="protein sequence ID" value="VAW01027.1"/>
    <property type="molecule type" value="Genomic_DNA"/>
</dbReference>
<feature type="region of interest" description="Disordered" evidence="5">
    <location>
        <begin position="367"/>
        <end position="428"/>
    </location>
</feature>
<name>A0A3B0SJA2_9ZZZZ</name>
<reference evidence="9" key="1">
    <citation type="submission" date="2018-06" db="EMBL/GenBank/DDBJ databases">
        <authorList>
            <person name="Zhirakovskaya E."/>
        </authorList>
    </citation>
    <scope>NUCLEOTIDE SEQUENCE</scope>
</reference>
<evidence type="ECO:0000256" key="5">
    <source>
        <dbReference type="SAM" id="MobiDB-lite"/>
    </source>
</evidence>
<dbReference type="Gene3D" id="3.40.50.300">
    <property type="entry name" value="P-loop containing nucleotide triphosphate hydrolases"/>
    <property type="match status" value="2"/>
</dbReference>
<dbReference type="SMART" id="SM00490">
    <property type="entry name" value="HELICc"/>
    <property type="match status" value="1"/>
</dbReference>
<dbReference type="Pfam" id="PF00270">
    <property type="entry name" value="DEAD"/>
    <property type="match status" value="1"/>
</dbReference>
<dbReference type="SMART" id="SM00487">
    <property type="entry name" value="DEXDc"/>
    <property type="match status" value="1"/>
</dbReference>
<dbReference type="InterPro" id="IPR044742">
    <property type="entry name" value="DEAD/DEAH_RhlB"/>
</dbReference>
<dbReference type="GO" id="GO:0003724">
    <property type="term" value="F:RNA helicase activity"/>
    <property type="evidence" value="ECO:0007669"/>
    <property type="project" value="InterPro"/>
</dbReference>
<feature type="domain" description="DEAD-box RNA helicase Q" evidence="8">
    <location>
        <begin position="2"/>
        <end position="30"/>
    </location>
</feature>
<dbReference type="InterPro" id="IPR001650">
    <property type="entry name" value="Helicase_C-like"/>
</dbReference>
<dbReference type="CDD" id="cd18787">
    <property type="entry name" value="SF2_C_DEAD"/>
    <property type="match status" value="1"/>
</dbReference>
<dbReference type="SUPFAM" id="SSF52540">
    <property type="entry name" value="P-loop containing nucleoside triphosphate hydrolases"/>
    <property type="match status" value="1"/>
</dbReference>
<dbReference type="PANTHER" id="PTHR47959:SF13">
    <property type="entry name" value="ATP-DEPENDENT RNA HELICASE RHLE"/>
    <property type="match status" value="1"/>
</dbReference>
<dbReference type="PROSITE" id="PS51192">
    <property type="entry name" value="HELICASE_ATP_BIND_1"/>
    <property type="match status" value="1"/>
</dbReference>
<evidence type="ECO:0000256" key="4">
    <source>
        <dbReference type="ARBA" id="ARBA00022840"/>
    </source>
</evidence>
<evidence type="ECO:0000259" key="6">
    <source>
        <dbReference type="PROSITE" id="PS51192"/>
    </source>
</evidence>
<keyword evidence="1" id="KW-0547">Nucleotide-binding</keyword>
<keyword evidence="4" id="KW-0067">ATP-binding</keyword>
<gene>
    <name evidence="9" type="ORF">MNBD_ALPHA06-2239</name>
</gene>
<protein>
    <submittedName>
        <fullName evidence="9">ATP-dependent RNA helicase RhlE</fullName>
    </submittedName>
</protein>
<dbReference type="Pfam" id="PF00271">
    <property type="entry name" value="Helicase_C"/>
    <property type="match status" value="1"/>
</dbReference>
<proteinExistence type="predicted"/>
<accession>A0A3B0SJA2</accession>
<organism evidence="9">
    <name type="scientific">hydrothermal vent metagenome</name>
    <dbReference type="NCBI Taxonomy" id="652676"/>
    <lineage>
        <taxon>unclassified sequences</taxon>
        <taxon>metagenomes</taxon>
        <taxon>ecological metagenomes</taxon>
    </lineage>
</organism>
<feature type="compositionally biased region" description="Basic residues" evidence="5">
    <location>
        <begin position="417"/>
        <end position="428"/>
    </location>
</feature>
<evidence type="ECO:0000259" key="8">
    <source>
        <dbReference type="PROSITE" id="PS51195"/>
    </source>
</evidence>
<feature type="compositionally biased region" description="Polar residues" evidence="5">
    <location>
        <begin position="369"/>
        <end position="378"/>
    </location>
</feature>
<dbReference type="GO" id="GO:0016787">
    <property type="term" value="F:hydrolase activity"/>
    <property type="evidence" value="ECO:0007669"/>
    <property type="project" value="UniProtKB-KW"/>
</dbReference>
<dbReference type="PANTHER" id="PTHR47959">
    <property type="entry name" value="ATP-DEPENDENT RNA HELICASE RHLE-RELATED"/>
    <property type="match status" value="1"/>
</dbReference>
<dbReference type="InterPro" id="IPR014001">
    <property type="entry name" value="Helicase_ATP-bd"/>
</dbReference>
<evidence type="ECO:0000256" key="1">
    <source>
        <dbReference type="ARBA" id="ARBA00022741"/>
    </source>
</evidence>
<evidence type="ECO:0000256" key="3">
    <source>
        <dbReference type="ARBA" id="ARBA00022806"/>
    </source>
</evidence>
<feature type="domain" description="Helicase C-terminal" evidence="7">
    <location>
        <begin position="235"/>
        <end position="381"/>
    </location>
</feature>
<dbReference type="CDD" id="cd00268">
    <property type="entry name" value="DEADc"/>
    <property type="match status" value="1"/>
</dbReference>
<dbReference type="InterPro" id="IPR014014">
    <property type="entry name" value="RNA_helicase_DEAD_Q_motif"/>
</dbReference>
<evidence type="ECO:0000256" key="2">
    <source>
        <dbReference type="ARBA" id="ARBA00022801"/>
    </source>
</evidence>
<dbReference type="GO" id="GO:0003676">
    <property type="term" value="F:nucleic acid binding"/>
    <property type="evidence" value="ECO:0007669"/>
    <property type="project" value="InterPro"/>
</dbReference>